<protein>
    <submittedName>
        <fullName evidence="2">Uncharacterized protein</fullName>
    </submittedName>
</protein>
<accession>A0A5A7P366</accession>
<organism evidence="2 3">
    <name type="scientific">Striga asiatica</name>
    <name type="common">Asiatic witchweed</name>
    <name type="synonym">Buchnera asiatica</name>
    <dbReference type="NCBI Taxonomy" id="4170"/>
    <lineage>
        <taxon>Eukaryota</taxon>
        <taxon>Viridiplantae</taxon>
        <taxon>Streptophyta</taxon>
        <taxon>Embryophyta</taxon>
        <taxon>Tracheophyta</taxon>
        <taxon>Spermatophyta</taxon>
        <taxon>Magnoliopsida</taxon>
        <taxon>eudicotyledons</taxon>
        <taxon>Gunneridae</taxon>
        <taxon>Pentapetalae</taxon>
        <taxon>asterids</taxon>
        <taxon>lamiids</taxon>
        <taxon>Lamiales</taxon>
        <taxon>Orobanchaceae</taxon>
        <taxon>Buchnereae</taxon>
        <taxon>Striga</taxon>
    </lineage>
</organism>
<gene>
    <name evidence="2" type="ORF">STAS_02828</name>
</gene>
<reference evidence="3" key="1">
    <citation type="journal article" date="2019" name="Curr. Biol.">
        <title>Genome Sequence of Striga asiatica Provides Insight into the Evolution of Plant Parasitism.</title>
        <authorList>
            <person name="Yoshida S."/>
            <person name="Kim S."/>
            <person name="Wafula E.K."/>
            <person name="Tanskanen J."/>
            <person name="Kim Y.M."/>
            <person name="Honaas L."/>
            <person name="Yang Z."/>
            <person name="Spallek T."/>
            <person name="Conn C.E."/>
            <person name="Ichihashi Y."/>
            <person name="Cheong K."/>
            <person name="Cui S."/>
            <person name="Der J.P."/>
            <person name="Gundlach H."/>
            <person name="Jiao Y."/>
            <person name="Hori C."/>
            <person name="Ishida J.K."/>
            <person name="Kasahara H."/>
            <person name="Kiba T."/>
            <person name="Kim M.S."/>
            <person name="Koo N."/>
            <person name="Laohavisit A."/>
            <person name="Lee Y.H."/>
            <person name="Lumba S."/>
            <person name="McCourt P."/>
            <person name="Mortimer J.C."/>
            <person name="Mutuku J.M."/>
            <person name="Nomura T."/>
            <person name="Sasaki-Sekimoto Y."/>
            <person name="Seto Y."/>
            <person name="Wang Y."/>
            <person name="Wakatake T."/>
            <person name="Sakakibara H."/>
            <person name="Demura T."/>
            <person name="Yamaguchi S."/>
            <person name="Yoneyama K."/>
            <person name="Manabe R.I."/>
            <person name="Nelson D.C."/>
            <person name="Schulman A.H."/>
            <person name="Timko M.P."/>
            <person name="dePamphilis C.W."/>
            <person name="Choi D."/>
            <person name="Shirasu K."/>
        </authorList>
    </citation>
    <scope>NUCLEOTIDE SEQUENCE [LARGE SCALE GENOMIC DNA]</scope>
    <source>
        <strain evidence="3">cv. UVA1</strain>
    </source>
</reference>
<feature type="region of interest" description="Disordered" evidence="1">
    <location>
        <begin position="277"/>
        <end position="296"/>
    </location>
</feature>
<dbReference type="AlphaFoldDB" id="A0A5A7P366"/>
<dbReference type="Proteomes" id="UP000325081">
    <property type="component" value="Unassembled WGS sequence"/>
</dbReference>
<feature type="compositionally biased region" description="Basic residues" evidence="1">
    <location>
        <begin position="398"/>
        <end position="415"/>
    </location>
</feature>
<comment type="caution">
    <text evidence="2">The sequence shown here is derived from an EMBL/GenBank/DDBJ whole genome shotgun (WGS) entry which is preliminary data.</text>
</comment>
<dbReference type="PANTHER" id="PTHR33167:SF4">
    <property type="entry name" value="TRANSCRIPTION FACTOR, PUTATIVE (DUF863)-RELATED"/>
    <property type="match status" value="1"/>
</dbReference>
<dbReference type="PANTHER" id="PTHR33167">
    <property type="entry name" value="TRANSCRIPTION FACTOR, PUTATIVE (DUF863)-RELATED"/>
    <property type="match status" value="1"/>
</dbReference>
<dbReference type="EMBL" id="BKCP01001558">
    <property type="protein sequence ID" value="GER27150.1"/>
    <property type="molecule type" value="Genomic_DNA"/>
</dbReference>
<evidence type="ECO:0000256" key="1">
    <source>
        <dbReference type="SAM" id="MobiDB-lite"/>
    </source>
</evidence>
<proteinExistence type="predicted"/>
<name>A0A5A7P366_STRAF</name>
<evidence type="ECO:0000313" key="3">
    <source>
        <dbReference type="Proteomes" id="UP000325081"/>
    </source>
</evidence>
<sequence>MQCTSYIPVYHERDLSVGSSGVMWHLFNGYTNYGEENGYNNIPLQPFNMEHYLNHDKNVLRQIIQNHDATFRHQVHELHRLYQKQKELMDEMRAKNVFQQPLPSQITSELNHSLSHAMSAAEDGIFIRKGSYNDVKFPFPSFESKGNRNTTFFDLDRTAGGTCHDDDDDNKKRIRFGERNLFPASKLPEIHNPRMLDEKNQLFIDLNQPLDDDSGFHNSNSSSDGRNSPVMIIDLNTLPDSYFFSETMNPDHISNVKKETSDEIMEKLDFDLNSEFAPNEPSSVQGPVSPENEETLPPRGKCIMSEDHHTQLNRTSSVLSNQENGEQLITELDKNAADILVSISSGGTHNCHLLSWFAEIAVVSSSGGTHETEIFSAPESKIVGEKIGGFLETGSSSSRRRKKKAGKKASSKSRRCSLDMVKKSMSSILKQHLGSWGKIKKRERGLRRKASKFVCY</sequence>
<evidence type="ECO:0000313" key="2">
    <source>
        <dbReference type="EMBL" id="GER27150.1"/>
    </source>
</evidence>
<keyword evidence="3" id="KW-1185">Reference proteome</keyword>
<dbReference type="OrthoDB" id="630817at2759"/>
<feature type="region of interest" description="Disordered" evidence="1">
    <location>
        <begin position="391"/>
        <end position="416"/>
    </location>
</feature>